<dbReference type="EC" id="2.4.2.19" evidence="5"/>
<comment type="function">
    <text evidence="1">Involved in the catabolism of quinolinic acid (QA).</text>
</comment>
<evidence type="ECO:0000256" key="5">
    <source>
        <dbReference type="ARBA" id="ARBA00011944"/>
    </source>
</evidence>
<comment type="pathway">
    <text evidence="2">Cofactor biosynthesis; NAD(+) biosynthesis; nicotinate D-ribonucleotide from quinolinate: step 1/1.</text>
</comment>
<feature type="binding site" evidence="13">
    <location>
        <position position="166"/>
    </location>
    <ligand>
        <name>substrate</name>
    </ligand>
</feature>
<dbReference type="GO" id="GO:0009435">
    <property type="term" value="P:NAD+ biosynthetic process"/>
    <property type="evidence" value="ECO:0007669"/>
    <property type="project" value="UniProtKB-UniPathway"/>
</dbReference>
<comment type="subunit">
    <text evidence="4">Hexamer formed by 3 homodimers.</text>
</comment>
<dbReference type="Proteomes" id="UP000177230">
    <property type="component" value="Unassembled WGS sequence"/>
</dbReference>
<dbReference type="FunFam" id="3.90.1170.20:FF:000001">
    <property type="entry name" value="Nicotinate-nucleotide diphosphorylase (Carboxylating)"/>
    <property type="match status" value="1"/>
</dbReference>
<comment type="caution">
    <text evidence="16">The sequence shown here is derived from an EMBL/GenBank/DDBJ whole genome shotgun (WGS) entry which is preliminary data.</text>
</comment>
<evidence type="ECO:0000256" key="10">
    <source>
        <dbReference type="ARBA" id="ARBA00047445"/>
    </source>
</evidence>
<accession>A0A1F5R3A6</accession>
<feature type="binding site" evidence="13">
    <location>
        <begin position="268"/>
        <end position="270"/>
    </location>
    <ligand>
        <name>substrate</name>
    </ligand>
</feature>
<evidence type="ECO:0000256" key="11">
    <source>
        <dbReference type="ARBA" id="ARBA00069173"/>
    </source>
</evidence>
<evidence type="ECO:0000256" key="3">
    <source>
        <dbReference type="ARBA" id="ARBA00009400"/>
    </source>
</evidence>
<evidence type="ECO:0000313" key="17">
    <source>
        <dbReference type="Proteomes" id="UP000177230"/>
    </source>
</evidence>
<dbReference type="Pfam" id="PF02749">
    <property type="entry name" value="QRPTase_N"/>
    <property type="match status" value="1"/>
</dbReference>
<feature type="binding site" evidence="13">
    <location>
        <position position="217"/>
    </location>
    <ligand>
        <name>substrate</name>
    </ligand>
</feature>
<feature type="binding site" evidence="13">
    <location>
        <position position="156"/>
    </location>
    <ligand>
        <name>substrate</name>
    </ligand>
</feature>
<keyword evidence="6" id="KW-0662">Pyridine nucleotide biosynthesis</keyword>
<dbReference type="CDD" id="cd01572">
    <property type="entry name" value="QPRTase"/>
    <property type="match status" value="1"/>
</dbReference>
<comment type="catalytic activity">
    <reaction evidence="10">
        <text>nicotinate beta-D-ribonucleotide + CO2 + diphosphate = quinolinate + 5-phospho-alpha-D-ribose 1-diphosphate + 2 H(+)</text>
        <dbReference type="Rhea" id="RHEA:12733"/>
        <dbReference type="ChEBI" id="CHEBI:15378"/>
        <dbReference type="ChEBI" id="CHEBI:16526"/>
        <dbReference type="ChEBI" id="CHEBI:29959"/>
        <dbReference type="ChEBI" id="CHEBI:33019"/>
        <dbReference type="ChEBI" id="CHEBI:57502"/>
        <dbReference type="ChEBI" id="CHEBI:58017"/>
        <dbReference type="EC" id="2.4.2.19"/>
    </reaction>
</comment>
<sequence length="288" mass="31158">MKFNIAKARPLIKQALKEDIGKGDITSRYTIDPQANGLALIMAKHQGVLAGIDICREVFLQTDPELAIEVNTNDSQPVDLGQVVMNIQGKAQSILAAERTALNFLQHLSGIASLTARFVEAVGGTRAKILDTRKTTPGWRRLEKYAVACGGGENHRMGLYDMVLIKDNHIEAAGGVSAAVQLVRDGGKKNIKMEVEVQNLSQLEEAIALAPDVVMLDNMKPEMMAEACRMVWSSPARDQGRLKIEASGNVSIDNVRKIAECGVDYISIGALTHSAPALDFSLRLKALG</sequence>
<proteinExistence type="inferred from homology"/>
<dbReference type="InterPro" id="IPR027277">
    <property type="entry name" value="NadC/ModD"/>
</dbReference>
<feature type="binding site" evidence="13">
    <location>
        <position position="99"/>
    </location>
    <ligand>
        <name>substrate</name>
    </ligand>
</feature>
<dbReference type="SUPFAM" id="SSF51690">
    <property type="entry name" value="Nicotinate/Quinolinate PRTase C-terminal domain-like"/>
    <property type="match status" value="1"/>
</dbReference>
<dbReference type="GO" id="GO:0005737">
    <property type="term" value="C:cytoplasm"/>
    <property type="evidence" value="ECO:0007669"/>
    <property type="project" value="TreeGrafter"/>
</dbReference>
<feature type="binding site" evidence="13">
    <location>
        <position position="196"/>
    </location>
    <ligand>
        <name>substrate</name>
    </ligand>
</feature>
<dbReference type="NCBIfam" id="TIGR00078">
    <property type="entry name" value="nadC"/>
    <property type="match status" value="1"/>
</dbReference>
<evidence type="ECO:0000256" key="4">
    <source>
        <dbReference type="ARBA" id="ARBA00011218"/>
    </source>
</evidence>
<keyword evidence="8 12" id="KW-0808">Transferase</keyword>
<evidence type="ECO:0000256" key="6">
    <source>
        <dbReference type="ARBA" id="ARBA00022642"/>
    </source>
</evidence>
<evidence type="ECO:0000256" key="2">
    <source>
        <dbReference type="ARBA" id="ARBA00004893"/>
    </source>
</evidence>
<dbReference type="UniPathway" id="UPA00253">
    <property type="reaction ID" value="UER00331"/>
</dbReference>
<dbReference type="InterPro" id="IPR002638">
    <property type="entry name" value="Quinolinate_PRibosylTrfase_C"/>
</dbReference>
<dbReference type="InterPro" id="IPR022412">
    <property type="entry name" value="Quinolinate_PRibosylTrfase_N"/>
</dbReference>
<dbReference type="AlphaFoldDB" id="A0A1F5R3A6"/>
<keyword evidence="7 12" id="KW-0328">Glycosyltransferase</keyword>
<dbReference type="InterPro" id="IPR004393">
    <property type="entry name" value="NadC"/>
</dbReference>
<dbReference type="FunFam" id="3.20.20.70:FF:000030">
    <property type="entry name" value="Nicotinate-nucleotide pyrophosphorylase, carboxylating"/>
    <property type="match status" value="1"/>
</dbReference>
<dbReference type="PANTHER" id="PTHR32179">
    <property type="entry name" value="NICOTINATE-NUCLEOTIDE PYROPHOSPHORYLASE [CARBOXYLATING]"/>
    <property type="match status" value="1"/>
</dbReference>
<feature type="domain" description="Quinolinate phosphoribosyl transferase C-terminal" evidence="14">
    <location>
        <begin position="111"/>
        <end position="283"/>
    </location>
</feature>
<evidence type="ECO:0000256" key="13">
    <source>
        <dbReference type="PIRSR" id="PIRSR006250-1"/>
    </source>
</evidence>
<feature type="binding site" evidence="13">
    <location>
        <begin position="132"/>
        <end position="134"/>
    </location>
    <ligand>
        <name>substrate</name>
    </ligand>
</feature>
<evidence type="ECO:0000256" key="1">
    <source>
        <dbReference type="ARBA" id="ARBA00003237"/>
    </source>
</evidence>
<dbReference type="InterPro" id="IPR013785">
    <property type="entry name" value="Aldolase_TIM"/>
</dbReference>
<organism evidence="16 17">
    <name type="scientific">Candidatus Edwardsbacteria bacterium GWF2_54_11</name>
    <dbReference type="NCBI Taxonomy" id="1817851"/>
    <lineage>
        <taxon>Bacteria</taxon>
        <taxon>Candidatus Edwardsiibacteriota</taxon>
    </lineage>
</organism>
<evidence type="ECO:0000256" key="9">
    <source>
        <dbReference type="ARBA" id="ARBA00033102"/>
    </source>
</evidence>
<dbReference type="PIRSF" id="PIRSF006250">
    <property type="entry name" value="NadC_ModD"/>
    <property type="match status" value="1"/>
</dbReference>
<gene>
    <name evidence="16" type="ORF">A2024_01445</name>
</gene>
<dbReference type="Gene3D" id="3.90.1170.20">
    <property type="entry name" value="Quinolinate phosphoribosyl transferase, N-terminal domain"/>
    <property type="match status" value="1"/>
</dbReference>
<evidence type="ECO:0000259" key="14">
    <source>
        <dbReference type="Pfam" id="PF01729"/>
    </source>
</evidence>
<feature type="domain" description="Quinolinate phosphoribosyl transferase N-terminal" evidence="15">
    <location>
        <begin position="24"/>
        <end position="109"/>
    </location>
</feature>
<dbReference type="GO" id="GO:0034213">
    <property type="term" value="P:quinolinate catabolic process"/>
    <property type="evidence" value="ECO:0007669"/>
    <property type="project" value="TreeGrafter"/>
</dbReference>
<dbReference type="SUPFAM" id="SSF54675">
    <property type="entry name" value="Nicotinate/Quinolinate PRTase N-terminal domain-like"/>
    <property type="match status" value="1"/>
</dbReference>
<name>A0A1F5R3A6_9BACT</name>
<evidence type="ECO:0000256" key="7">
    <source>
        <dbReference type="ARBA" id="ARBA00022676"/>
    </source>
</evidence>
<dbReference type="InterPro" id="IPR036068">
    <property type="entry name" value="Nicotinate_pribotase-like_C"/>
</dbReference>
<dbReference type="Gene3D" id="3.20.20.70">
    <property type="entry name" value="Aldolase class I"/>
    <property type="match status" value="1"/>
</dbReference>
<dbReference type="InterPro" id="IPR037128">
    <property type="entry name" value="Quinolinate_PRibosylTase_N_sf"/>
</dbReference>
<dbReference type="EMBL" id="MFFM01000046">
    <property type="protein sequence ID" value="OGF08948.1"/>
    <property type="molecule type" value="Genomic_DNA"/>
</dbReference>
<reference evidence="16 17" key="1">
    <citation type="journal article" date="2016" name="Nat. Commun.">
        <title>Thousands of microbial genomes shed light on interconnected biogeochemical processes in an aquifer system.</title>
        <authorList>
            <person name="Anantharaman K."/>
            <person name="Brown C.T."/>
            <person name="Hug L.A."/>
            <person name="Sharon I."/>
            <person name="Castelle C.J."/>
            <person name="Probst A.J."/>
            <person name="Thomas B.C."/>
            <person name="Singh A."/>
            <person name="Wilkins M.J."/>
            <person name="Karaoz U."/>
            <person name="Brodie E.L."/>
            <person name="Williams K.H."/>
            <person name="Hubbard S.S."/>
            <person name="Banfield J.F."/>
        </authorList>
    </citation>
    <scope>NUCLEOTIDE SEQUENCE [LARGE SCALE GENOMIC DNA]</scope>
</reference>
<dbReference type="Pfam" id="PF01729">
    <property type="entry name" value="QRPTase_C"/>
    <property type="match status" value="1"/>
</dbReference>
<protein>
    <recommendedName>
        <fullName evidence="11">Probable nicotinate-nucleotide pyrophosphorylase [carboxylating]</fullName>
        <ecNumber evidence="5">2.4.2.19</ecNumber>
    </recommendedName>
    <alternativeName>
        <fullName evidence="9">Quinolinate phosphoribosyltransferase [decarboxylating]</fullName>
    </alternativeName>
</protein>
<dbReference type="GO" id="GO:0004514">
    <property type="term" value="F:nicotinate-nucleotide diphosphorylase (carboxylating) activity"/>
    <property type="evidence" value="ECO:0007669"/>
    <property type="project" value="UniProtKB-EC"/>
</dbReference>
<dbReference type="PANTHER" id="PTHR32179:SF3">
    <property type="entry name" value="NICOTINATE-NUCLEOTIDE PYROPHOSPHORYLASE [CARBOXYLATING]"/>
    <property type="match status" value="1"/>
</dbReference>
<evidence type="ECO:0000256" key="12">
    <source>
        <dbReference type="PIRNR" id="PIRNR006250"/>
    </source>
</evidence>
<feature type="binding site" evidence="13">
    <location>
        <begin position="247"/>
        <end position="249"/>
    </location>
    <ligand>
        <name>substrate</name>
    </ligand>
</feature>
<evidence type="ECO:0000259" key="15">
    <source>
        <dbReference type="Pfam" id="PF02749"/>
    </source>
</evidence>
<comment type="similarity">
    <text evidence="3 12">Belongs to the NadC/ModD family.</text>
</comment>
<evidence type="ECO:0000256" key="8">
    <source>
        <dbReference type="ARBA" id="ARBA00022679"/>
    </source>
</evidence>
<evidence type="ECO:0000313" key="16">
    <source>
        <dbReference type="EMBL" id="OGF08948.1"/>
    </source>
</evidence>